<dbReference type="STRING" id="498761.HM1_1930"/>
<keyword evidence="2" id="KW-1185">Reference proteome</keyword>
<protein>
    <submittedName>
        <fullName evidence="1">Uncharacterized protein</fullName>
    </submittedName>
</protein>
<dbReference type="EMBL" id="CP000930">
    <property type="protein sequence ID" value="ABZ84488.1"/>
    <property type="molecule type" value="Genomic_DNA"/>
</dbReference>
<dbReference type="KEGG" id="hmo:HM1_1930"/>
<evidence type="ECO:0000313" key="1">
    <source>
        <dbReference type="EMBL" id="ABZ84488.1"/>
    </source>
</evidence>
<sequence>MLWITRQSRSILYFKPDSPFLLKWREFFRAQAGFIRLITKIKADE</sequence>
<name>B0TFQ8_HELMI</name>
<proteinExistence type="predicted"/>
<accession>B0TFQ8</accession>
<dbReference type="AlphaFoldDB" id="B0TFQ8"/>
<gene>
    <name evidence="1" type="ORF">HM1_1930</name>
</gene>
<evidence type="ECO:0000313" key="2">
    <source>
        <dbReference type="Proteomes" id="UP000008550"/>
    </source>
</evidence>
<dbReference type="HOGENOM" id="CLU_3200610_0_0_9"/>
<reference evidence="1 2" key="1">
    <citation type="journal article" date="2008" name="J. Bacteriol.">
        <title>The genome of Heliobacterium modesticaldum, a phototrophic representative of the Firmicutes containing the simplest photosynthetic apparatus.</title>
        <authorList>
            <person name="Sattley W.M."/>
            <person name="Madigan M.T."/>
            <person name="Swingley W.D."/>
            <person name="Cheung P.C."/>
            <person name="Clocksin K.M."/>
            <person name="Conrad A.L."/>
            <person name="Dejesa L.C."/>
            <person name="Honchak B.M."/>
            <person name="Jung D.O."/>
            <person name="Karbach L.E."/>
            <person name="Kurdoglu A."/>
            <person name="Lahiri S."/>
            <person name="Mastrian S.D."/>
            <person name="Page L.E."/>
            <person name="Taylor H.L."/>
            <person name="Wang Z.T."/>
            <person name="Raymond J."/>
            <person name="Chen M."/>
            <person name="Blankenship R.E."/>
            <person name="Touchman J.W."/>
        </authorList>
    </citation>
    <scope>NUCLEOTIDE SEQUENCE [LARGE SCALE GENOMIC DNA]</scope>
    <source>
        <strain evidence="2">ATCC 51547 / Ice1</strain>
    </source>
</reference>
<organism evidence="1 2">
    <name type="scientific">Heliobacterium modesticaldum (strain ATCC 51547 / Ice1)</name>
    <dbReference type="NCBI Taxonomy" id="498761"/>
    <lineage>
        <taxon>Bacteria</taxon>
        <taxon>Bacillati</taxon>
        <taxon>Bacillota</taxon>
        <taxon>Clostridia</taxon>
        <taxon>Eubacteriales</taxon>
        <taxon>Heliobacteriaceae</taxon>
        <taxon>Heliomicrobium</taxon>
    </lineage>
</organism>
<dbReference type="Proteomes" id="UP000008550">
    <property type="component" value="Chromosome"/>
</dbReference>